<dbReference type="RefSeq" id="WP_039649556.1">
    <property type="nucleotide sequence ID" value="NZ_CP007770.1"/>
</dbReference>
<evidence type="ECO:0000256" key="9">
    <source>
        <dbReference type="ARBA" id="ARBA00023239"/>
    </source>
</evidence>
<evidence type="ECO:0000256" key="3">
    <source>
        <dbReference type="ARBA" id="ARBA00012243"/>
    </source>
</evidence>
<keyword evidence="9 13" id="KW-0456">Lyase</keyword>
<dbReference type="GO" id="GO:0004609">
    <property type="term" value="F:phosphatidylserine decarboxylase activity"/>
    <property type="evidence" value="ECO:0007669"/>
    <property type="project" value="UniProtKB-EC"/>
</dbReference>
<dbReference type="STRING" id="1031564.CINS_0495"/>
<name>A0A0A8H0S1_9BACT</name>
<evidence type="ECO:0000256" key="1">
    <source>
        <dbReference type="ARBA" id="ARBA00001928"/>
    </source>
</evidence>
<dbReference type="Pfam" id="PF02666">
    <property type="entry name" value="PS_Dcarbxylase"/>
    <property type="match status" value="1"/>
</dbReference>
<reference evidence="13 14" key="1">
    <citation type="journal article" date="2014" name="Genome Biol. Evol.">
        <title>Comparative Genomics of the Campylobacter lari Group.</title>
        <authorList>
            <person name="Miller W.G."/>
            <person name="Yee E."/>
            <person name="Chapman M.H."/>
            <person name="Smith T.P."/>
            <person name="Bono J.L."/>
            <person name="Huynh S."/>
            <person name="Parker C.T."/>
            <person name="Vandamme P."/>
            <person name="Luong K."/>
            <person name="Korlach J."/>
        </authorList>
    </citation>
    <scope>NUCLEOTIDE SEQUENCE [LARGE SCALE GENOMIC DNA]</scope>
    <source>
        <strain evidence="13 14">NCTC 12927</strain>
    </source>
</reference>
<dbReference type="GeneID" id="74431304"/>
<dbReference type="UniPathway" id="UPA00558"/>
<sequence length="269" mass="30551">MALSNNISKIFGIIAGIKFPQFIQRNINKAYIKAFDINMSEFDSYEKYDSLNALFTRTLQNERSLDDGFISPSDGKILELGDSFQNNLKYNIALSIKGSSYDIQDLLKQAATKEELENGVDYVNIYLSPRDYHHYHAPCDMKILSASYVSGALFSVSESKLAKIANLYVKNERVVVKALVNDKFILWMVFVGALNVGKMKFTFDSSIQTNASSYDFTHTYENLFIKKGQKLGNFELGSTIVLISEQGYLKWNKKAYEDVKFSKNLATFI</sequence>
<dbReference type="NCBIfam" id="TIGR00163">
    <property type="entry name" value="PS_decarb"/>
    <property type="match status" value="1"/>
</dbReference>
<evidence type="ECO:0000256" key="4">
    <source>
        <dbReference type="ARBA" id="ARBA00022516"/>
    </source>
</evidence>
<dbReference type="AlphaFoldDB" id="A0A0A8H0S1"/>
<dbReference type="PANTHER" id="PTHR10067">
    <property type="entry name" value="PHOSPHATIDYLSERINE DECARBOXYLASE"/>
    <property type="match status" value="1"/>
</dbReference>
<dbReference type="KEGG" id="cis:CINS_0495"/>
<dbReference type="EMBL" id="CP007770">
    <property type="protein sequence ID" value="AJC87482.1"/>
    <property type="molecule type" value="Genomic_DNA"/>
</dbReference>
<dbReference type="PANTHER" id="PTHR10067:SF6">
    <property type="entry name" value="PHOSPHATIDYLSERINE DECARBOXYLASE PROENZYME, MITOCHONDRIAL"/>
    <property type="match status" value="1"/>
</dbReference>
<evidence type="ECO:0000256" key="11">
    <source>
        <dbReference type="ARBA" id="ARBA00023317"/>
    </source>
</evidence>
<evidence type="ECO:0000256" key="10">
    <source>
        <dbReference type="ARBA" id="ARBA00023264"/>
    </source>
</evidence>
<comment type="cofactor">
    <cofactor evidence="1">
        <name>pyruvate</name>
        <dbReference type="ChEBI" id="CHEBI:15361"/>
    </cofactor>
</comment>
<dbReference type="InterPro" id="IPR033177">
    <property type="entry name" value="PSD-B"/>
</dbReference>
<keyword evidence="6" id="KW-0443">Lipid metabolism</keyword>
<evidence type="ECO:0000256" key="7">
    <source>
        <dbReference type="ARBA" id="ARBA00023145"/>
    </source>
</evidence>
<keyword evidence="10" id="KW-1208">Phospholipid metabolism</keyword>
<gene>
    <name evidence="13" type="primary">psd</name>
    <name evidence="13" type="ORF">CINS_0495</name>
</gene>
<comment type="pathway">
    <text evidence="2">Lipid metabolism.</text>
</comment>
<dbReference type="GO" id="GO:0006646">
    <property type="term" value="P:phosphatidylethanolamine biosynthetic process"/>
    <property type="evidence" value="ECO:0007669"/>
    <property type="project" value="UniProtKB-UniPathway"/>
</dbReference>
<keyword evidence="5" id="KW-0210">Decarboxylase</keyword>
<dbReference type="NCBIfam" id="NF003038">
    <property type="entry name" value="PRK03934.1"/>
    <property type="match status" value="1"/>
</dbReference>
<dbReference type="EC" id="4.1.1.65" evidence="3"/>
<dbReference type="HOGENOM" id="CLU_029061_4_0_7"/>
<keyword evidence="11" id="KW-0670">Pyruvate</keyword>
<evidence type="ECO:0000313" key="13">
    <source>
        <dbReference type="EMBL" id="AJC87482.1"/>
    </source>
</evidence>
<keyword evidence="4" id="KW-0444">Lipid biosynthesis</keyword>
<proteinExistence type="predicted"/>
<evidence type="ECO:0000256" key="12">
    <source>
        <dbReference type="ARBA" id="ARBA00024326"/>
    </source>
</evidence>
<protein>
    <recommendedName>
        <fullName evidence="3">phosphatidylserine decarboxylase</fullName>
        <ecNumber evidence="3">4.1.1.65</ecNumber>
    </recommendedName>
</protein>
<keyword evidence="7" id="KW-0865">Zymogen</keyword>
<dbReference type="Proteomes" id="UP000031163">
    <property type="component" value="Chromosome"/>
</dbReference>
<evidence type="ECO:0000256" key="6">
    <source>
        <dbReference type="ARBA" id="ARBA00023098"/>
    </source>
</evidence>
<accession>A0A0A8H0S1</accession>
<evidence type="ECO:0000256" key="2">
    <source>
        <dbReference type="ARBA" id="ARBA00005189"/>
    </source>
</evidence>
<evidence type="ECO:0000256" key="8">
    <source>
        <dbReference type="ARBA" id="ARBA00023209"/>
    </source>
</evidence>
<evidence type="ECO:0000256" key="5">
    <source>
        <dbReference type="ARBA" id="ARBA00022793"/>
    </source>
</evidence>
<organism evidence="13 14">
    <name type="scientific">Campylobacter insulaenigrae NCTC 12927</name>
    <dbReference type="NCBI Taxonomy" id="1031564"/>
    <lineage>
        <taxon>Bacteria</taxon>
        <taxon>Pseudomonadati</taxon>
        <taxon>Campylobacterota</taxon>
        <taxon>Epsilonproteobacteria</taxon>
        <taxon>Campylobacterales</taxon>
        <taxon>Campylobacteraceae</taxon>
        <taxon>Campylobacter</taxon>
    </lineage>
</organism>
<dbReference type="InterPro" id="IPR003817">
    <property type="entry name" value="PS_Dcarbxylase"/>
</dbReference>
<keyword evidence="8" id="KW-0594">Phospholipid biosynthesis</keyword>
<evidence type="ECO:0000313" key="14">
    <source>
        <dbReference type="Proteomes" id="UP000031163"/>
    </source>
</evidence>
<comment type="pathway">
    <text evidence="12">Phospholipid metabolism; phosphatidylethanolamine biosynthesis.</text>
</comment>